<dbReference type="Proteomes" id="UP000601435">
    <property type="component" value="Unassembled WGS sequence"/>
</dbReference>
<keyword evidence="2 6" id="KW-0812">Transmembrane</keyword>
<feature type="transmembrane region" description="Helical" evidence="6">
    <location>
        <begin position="254"/>
        <end position="272"/>
    </location>
</feature>
<dbReference type="AlphaFoldDB" id="A0A812ZSD5"/>
<comment type="caution">
    <text evidence="7">The sequence shown here is derived from an EMBL/GenBank/DDBJ whole genome shotgun (WGS) entry which is preliminary data.</text>
</comment>
<dbReference type="EMBL" id="CAJNJA010050047">
    <property type="protein sequence ID" value="CAE7839714.1"/>
    <property type="molecule type" value="Genomic_DNA"/>
</dbReference>
<evidence type="ECO:0000256" key="4">
    <source>
        <dbReference type="ARBA" id="ARBA00023136"/>
    </source>
</evidence>
<feature type="compositionally biased region" description="Basic and acidic residues" evidence="5">
    <location>
        <begin position="505"/>
        <end position="514"/>
    </location>
</feature>
<feature type="compositionally biased region" description="Basic and acidic residues" evidence="5">
    <location>
        <begin position="521"/>
        <end position="532"/>
    </location>
</feature>
<sequence length="545" mass="60721">MYGHAKFSVLSVGSLCLSFLFRSKSLTEYRYARSIRSASSSESDADWFRRTMSDTTNAHAHRRPEEVFGWSESLGCFRRAVSEQLPPKQTRRNSVAAFDGDLGPLSEWTSSSQPEPELPTPALYNWTWASCFAFLGYVLITGNDSIVKAWSKGRSRKDFPYAVSSVMLLSGITSFVIGILAAFAFEQWEGLKKCFNYKAICRVGCVNVFFQLAGILKFKALTRVPPDAVSILSQMNLFLLALAIRVVFNKFFSLRQWLCLAMICNGVILYMISREGEVLHQVVAALCLCSVVTMYTRNTWKVDSGNNIISLMLILLWILAAMTLIGSVWQALPQSSLPQPANGLRSADVWWGCLDILGMCCCESFASVSLERYFKNDEGHYNFYIQKVHVDCSSILFSSILFGMSKSTAGFPSSLSDVMVLPGALFAGWDSSTVVVLSLMVCKAWLAGLVAKMLDSVVKQVGSCTAIALMFLEMNCWERFATVGTTSSVGIIVLAILNFTELSRSKRDDQEFTKEYPALRMSEKENDEERAQPRAPPPSEKDKDK</sequence>
<name>A0A812ZSD5_9DINO</name>
<evidence type="ECO:0000256" key="1">
    <source>
        <dbReference type="ARBA" id="ARBA00004141"/>
    </source>
</evidence>
<organism evidence="7 8">
    <name type="scientific">Symbiodinium necroappetens</name>
    <dbReference type="NCBI Taxonomy" id="1628268"/>
    <lineage>
        <taxon>Eukaryota</taxon>
        <taxon>Sar</taxon>
        <taxon>Alveolata</taxon>
        <taxon>Dinophyceae</taxon>
        <taxon>Suessiales</taxon>
        <taxon>Symbiodiniaceae</taxon>
        <taxon>Symbiodinium</taxon>
    </lineage>
</organism>
<protein>
    <submittedName>
        <fullName evidence="7">Uncharacterized protein</fullName>
    </submittedName>
</protein>
<feature type="region of interest" description="Disordered" evidence="5">
    <location>
        <begin position="505"/>
        <end position="545"/>
    </location>
</feature>
<keyword evidence="3 6" id="KW-1133">Transmembrane helix</keyword>
<keyword evidence="8" id="KW-1185">Reference proteome</keyword>
<dbReference type="Pfam" id="PF04142">
    <property type="entry name" value="Nuc_sug_transp"/>
    <property type="match status" value="1"/>
</dbReference>
<dbReference type="PANTHER" id="PTHR10231">
    <property type="entry name" value="NUCLEOTIDE-SUGAR TRANSMEMBRANE TRANSPORTER"/>
    <property type="match status" value="1"/>
</dbReference>
<proteinExistence type="predicted"/>
<feature type="transmembrane region" description="Helical" evidence="6">
    <location>
        <begin position="161"/>
        <end position="185"/>
    </location>
</feature>
<dbReference type="InterPro" id="IPR007271">
    <property type="entry name" value="Nuc_sug_transpt"/>
</dbReference>
<dbReference type="GO" id="GO:0000139">
    <property type="term" value="C:Golgi membrane"/>
    <property type="evidence" value="ECO:0007669"/>
    <property type="project" value="InterPro"/>
</dbReference>
<feature type="transmembrane region" description="Helical" evidence="6">
    <location>
        <begin position="308"/>
        <end position="329"/>
    </location>
</feature>
<dbReference type="InterPro" id="IPR037185">
    <property type="entry name" value="EmrE-like"/>
</dbReference>
<evidence type="ECO:0000256" key="3">
    <source>
        <dbReference type="ARBA" id="ARBA00022989"/>
    </source>
</evidence>
<feature type="transmembrane region" description="Helical" evidence="6">
    <location>
        <begin position="123"/>
        <end position="140"/>
    </location>
</feature>
<dbReference type="SUPFAM" id="SSF103481">
    <property type="entry name" value="Multidrug resistance efflux transporter EmrE"/>
    <property type="match status" value="1"/>
</dbReference>
<dbReference type="GO" id="GO:0015165">
    <property type="term" value="F:pyrimidine nucleotide-sugar transmembrane transporter activity"/>
    <property type="evidence" value="ECO:0007669"/>
    <property type="project" value="InterPro"/>
</dbReference>
<evidence type="ECO:0000313" key="7">
    <source>
        <dbReference type="EMBL" id="CAE7839714.1"/>
    </source>
</evidence>
<feature type="transmembrane region" description="Helical" evidence="6">
    <location>
        <begin position="480"/>
        <end position="499"/>
    </location>
</feature>
<gene>
    <name evidence="7" type="ORF">SNEC2469_LOCUS25402</name>
</gene>
<feature type="transmembrane region" description="Helical" evidence="6">
    <location>
        <begin position="278"/>
        <end position="296"/>
    </location>
</feature>
<evidence type="ECO:0000313" key="8">
    <source>
        <dbReference type="Proteomes" id="UP000601435"/>
    </source>
</evidence>
<accession>A0A812ZSD5</accession>
<evidence type="ECO:0000256" key="5">
    <source>
        <dbReference type="SAM" id="MobiDB-lite"/>
    </source>
</evidence>
<comment type="subcellular location">
    <subcellularLocation>
        <location evidence="1">Membrane</location>
        <topology evidence="1">Multi-pass membrane protein</topology>
    </subcellularLocation>
</comment>
<reference evidence="7" key="1">
    <citation type="submission" date="2021-02" db="EMBL/GenBank/DDBJ databases">
        <authorList>
            <person name="Dougan E. K."/>
            <person name="Rhodes N."/>
            <person name="Thang M."/>
            <person name="Chan C."/>
        </authorList>
    </citation>
    <scope>NUCLEOTIDE SEQUENCE</scope>
</reference>
<evidence type="ECO:0000256" key="6">
    <source>
        <dbReference type="SAM" id="Phobius"/>
    </source>
</evidence>
<evidence type="ECO:0000256" key="2">
    <source>
        <dbReference type="ARBA" id="ARBA00022692"/>
    </source>
</evidence>
<dbReference type="OrthoDB" id="416194at2759"/>
<keyword evidence="4 6" id="KW-0472">Membrane</keyword>